<dbReference type="RefSeq" id="WP_263268832.1">
    <property type="nucleotide sequence ID" value="NZ_CP081201.1"/>
</dbReference>
<dbReference type="InterPro" id="IPR000700">
    <property type="entry name" value="PAS-assoc_C"/>
</dbReference>
<dbReference type="SMART" id="SM00387">
    <property type="entry name" value="HATPase_c"/>
    <property type="match status" value="1"/>
</dbReference>
<dbReference type="Pfam" id="PF02518">
    <property type="entry name" value="HATPase_c"/>
    <property type="match status" value="1"/>
</dbReference>
<organism evidence="12 13">
    <name type="scientific">Pseudomonas phytophila</name>
    <dbReference type="NCBI Taxonomy" id="2867264"/>
    <lineage>
        <taxon>Bacteria</taxon>
        <taxon>Pseudomonadati</taxon>
        <taxon>Pseudomonadota</taxon>
        <taxon>Gammaproteobacteria</taxon>
        <taxon>Pseudomonadales</taxon>
        <taxon>Pseudomonadaceae</taxon>
        <taxon>Pseudomonas</taxon>
    </lineage>
</organism>
<dbReference type="EC" id="2.7.13.3" evidence="2"/>
<dbReference type="SUPFAM" id="SSF47384">
    <property type="entry name" value="Homodimeric domain of signal transducing histidine kinase"/>
    <property type="match status" value="1"/>
</dbReference>
<dbReference type="InterPro" id="IPR000014">
    <property type="entry name" value="PAS"/>
</dbReference>
<keyword evidence="9" id="KW-1133">Transmembrane helix</keyword>
<keyword evidence="4" id="KW-0808">Transferase</keyword>
<feature type="domain" description="PAC" evidence="11">
    <location>
        <begin position="215"/>
        <end position="266"/>
    </location>
</feature>
<dbReference type="Pfam" id="PF00512">
    <property type="entry name" value="HisKA"/>
    <property type="match status" value="1"/>
</dbReference>
<dbReference type="Gene3D" id="2.10.70.100">
    <property type="match status" value="1"/>
</dbReference>
<feature type="transmembrane region" description="Helical" evidence="9">
    <location>
        <begin position="23"/>
        <end position="39"/>
    </location>
</feature>
<evidence type="ECO:0000256" key="4">
    <source>
        <dbReference type="ARBA" id="ARBA00022679"/>
    </source>
</evidence>
<dbReference type="PANTHER" id="PTHR43065:SF10">
    <property type="entry name" value="PEROXIDE STRESS-ACTIVATED HISTIDINE KINASE MAK3"/>
    <property type="match status" value="1"/>
</dbReference>
<evidence type="ECO:0000256" key="3">
    <source>
        <dbReference type="ARBA" id="ARBA00022553"/>
    </source>
</evidence>
<keyword evidence="6" id="KW-0418">Kinase</keyword>
<evidence type="ECO:0000313" key="13">
    <source>
        <dbReference type="Proteomes" id="UP001063228"/>
    </source>
</evidence>
<evidence type="ECO:0000256" key="5">
    <source>
        <dbReference type="ARBA" id="ARBA00022741"/>
    </source>
</evidence>
<dbReference type="CDD" id="cd00082">
    <property type="entry name" value="HisKA"/>
    <property type="match status" value="1"/>
</dbReference>
<gene>
    <name evidence="12" type="ORF">K3169_26110</name>
</gene>
<proteinExistence type="predicted"/>
<reference evidence="12" key="1">
    <citation type="submission" date="2021-08" db="EMBL/GenBank/DDBJ databases">
        <title>Complete genome sequence of Pseudomonas phytophila.</title>
        <authorList>
            <person name="Weir B.S."/>
            <person name="Templeton M.D."/>
            <person name="Arshed S."/>
            <person name="Andersen M.T."/>
            <person name="Jayaraman J."/>
        </authorList>
    </citation>
    <scope>NUCLEOTIDE SEQUENCE</scope>
    <source>
        <strain evidence="12">ICMP 23753</strain>
    </source>
</reference>
<dbReference type="InterPro" id="IPR003661">
    <property type="entry name" value="HisK_dim/P_dom"/>
</dbReference>
<keyword evidence="9" id="KW-0812">Transmembrane</keyword>
<dbReference type="SUPFAM" id="SSF55874">
    <property type="entry name" value="ATPase domain of HSP90 chaperone/DNA topoisomerase II/histidine kinase"/>
    <property type="match status" value="1"/>
</dbReference>
<dbReference type="Proteomes" id="UP001063228">
    <property type="component" value="Chromosome"/>
</dbReference>
<dbReference type="Gene3D" id="1.10.287.130">
    <property type="match status" value="1"/>
</dbReference>
<dbReference type="Pfam" id="PF08447">
    <property type="entry name" value="PAS_3"/>
    <property type="match status" value="1"/>
</dbReference>
<dbReference type="SMART" id="SM00388">
    <property type="entry name" value="HisKA"/>
    <property type="match status" value="1"/>
</dbReference>
<keyword evidence="7" id="KW-0067">ATP-binding</keyword>
<evidence type="ECO:0000256" key="2">
    <source>
        <dbReference type="ARBA" id="ARBA00012438"/>
    </source>
</evidence>
<dbReference type="Gene3D" id="3.30.565.10">
    <property type="entry name" value="Histidine kinase-like ATPase, C-terminal domain"/>
    <property type="match status" value="1"/>
</dbReference>
<dbReference type="InterPro" id="IPR003594">
    <property type="entry name" value="HATPase_dom"/>
</dbReference>
<comment type="catalytic activity">
    <reaction evidence="1">
        <text>ATP + protein L-histidine = ADP + protein N-phospho-L-histidine.</text>
        <dbReference type="EC" id="2.7.13.3"/>
    </reaction>
</comment>
<feature type="transmembrane region" description="Helical" evidence="9">
    <location>
        <begin position="45"/>
        <end position="64"/>
    </location>
</feature>
<keyword evidence="13" id="KW-1185">Reference proteome</keyword>
<dbReference type="PROSITE" id="PS50113">
    <property type="entry name" value="PAC"/>
    <property type="match status" value="1"/>
</dbReference>
<evidence type="ECO:0000259" key="11">
    <source>
        <dbReference type="PROSITE" id="PS50113"/>
    </source>
</evidence>
<dbReference type="CDD" id="cd00130">
    <property type="entry name" value="PAS"/>
    <property type="match status" value="1"/>
</dbReference>
<dbReference type="Gene3D" id="3.30.450.20">
    <property type="entry name" value="PAS domain"/>
    <property type="match status" value="1"/>
</dbReference>
<dbReference type="InterPro" id="IPR005467">
    <property type="entry name" value="His_kinase_dom"/>
</dbReference>
<dbReference type="InterPro" id="IPR013655">
    <property type="entry name" value="PAS_fold_3"/>
</dbReference>
<evidence type="ECO:0000256" key="7">
    <source>
        <dbReference type="ARBA" id="ARBA00022840"/>
    </source>
</evidence>
<evidence type="ECO:0000256" key="8">
    <source>
        <dbReference type="ARBA" id="ARBA00023012"/>
    </source>
</evidence>
<dbReference type="InterPro" id="IPR036890">
    <property type="entry name" value="HATPase_C_sf"/>
</dbReference>
<dbReference type="SUPFAM" id="SSF55785">
    <property type="entry name" value="PYP-like sensor domain (PAS domain)"/>
    <property type="match status" value="1"/>
</dbReference>
<dbReference type="PANTHER" id="PTHR43065">
    <property type="entry name" value="SENSOR HISTIDINE KINASE"/>
    <property type="match status" value="1"/>
</dbReference>
<evidence type="ECO:0000259" key="10">
    <source>
        <dbReference type="PROSITE" id="PS50109"/>
    </source>
</evidence>
<dbReference type="PROSITE" id="PS50109">
    <property type="entry name" value="HIS_KIN"/>
    <property type="match status" value="1"/>
</dbReference>
<keyword evidence="8" id="KW-0902">Two-component regulatory system</keyword>
<sequence length="508" mass="55692">MNTPATLPAGHAAAAPNARASSLLLRLGAVAITTAVFIIDTVTSLDVAVAVLYVMVILLSVNIFSRHGLTIVALSCLFLTITSFLLTHGQDAELPAVARCLVSIAAIGITTVLARSNKAVNDRLQEQVCLLAEAHQALRRSEAFLIDAQRLSRTGSVGFRVPDLEMHWSEETQRIFEYEAGAHASIDRVLQRTHPDDLALVLDCIAQARKLTPDLSVEHRLLMPDGRIKHLHMLAHLTHDQDGNCEYVGALMDVTASRQAEEALHRSQTELAHVTRVTTLGELTASIAHEVNQPLAAVTTNAEASLRWLNRREPDITEAAQALERILSETFRASEVIRRIRALSRKADPQRAPVDLREIIEDSVSLVAREIQRARVELVQDIARDVPRVMGDRIQLQQVLVNLLINGIQAMGGNQGSLRKMSVRLHHESQNEVVVEVRDSGPGIQPDDMGRLFNAFFTTKPEGMGMGLSICRSIIDAHGGRIWAQSKLGEGAVLLFALPGEPEPPHER</sequence>
<keyword evidence="9" id="KW-0472">Membrane</keyword>
<feature type="transmembrane region" description="Helical" evidence="9">
    <location>
        <begin position="71"/>
        <end position="90"/>
    </location>
</feature>
<keyword evidence="5" id="KW-0547">Nucleotide-binding</keyword>
<dbReference type="EMBL" id="CP081201">
    <property type="protein sequence ID" value="UXZ95748.1"/>
    <property type="molecule type" value="Genomic_DNA"/>
</dbReference>
<evidence type="ECO:0000256" key="1">
    <source>
        <dbReference type="ARBA" id="ARBA00000085"/>
    </source>
</evidence>
<name>A0ABY6FDN5_9PSED</name>
<dbReference type="InterPro" id="IPR036097">
    <property type="entry name" value="HisK_dim/P_sf"/>
</dbReference>
<accession>A0ABY6FDN5</accession>
<protein>
    <recommendedName>
        <fullName evidence="2">histidine kinase</fullName>
        <ecNumber evidence="2">2.7.13.3</ecNumber>
    </recommendedName>
</protein>
<evidence type="ECO:0000256" key="9">
    <source>
        <dbReference type="SAM" id="Phobius"/>
    </source>
</evidence>
<evidence type="ECO:0000256" key="6">
    <source>
        <dbReference type="ARBA" id="ARBA00022777"/>
    </source>
</evidence>
<feature type="domain" description="Histidine kinase" evidence="10">
    <location>
        <begin position="286"/>
        <end position="502"/>
    </location>
</feature>
<keyword evidence="3" id="KW-0597">Phosphoprotein</keyword>
<evidence type="ECO:0000313" key="12">
    <source>
        <dbReference type="EMBL" id="UXZ95748.1"/>
    </source>
</evidence>
<dbReference type="InterPro" id="IPR004358">
    <property type="entry name" value="Sig_transdc_His_kin-like_C"/>
</dbReference>
<dbReference type="InterPro" id="IPR035965">
    <property type="entry name" value="PAS-like_dom_sf"/>
</dbReference>
<dbReference type="PRINTS" id="PR00344">
    <property type="entry name" value="BCTRLSENSOR"/>
</dbReference>